<dbReference type="InterPro" id="IPR050416">
    <property type="entry name" value="FAD-linked_Oxidoreductase"/>
</dbReference>
<evidence type="ECO:0000256" key="4">
    <source>
        <dbReference type="ARBA" id="ARBA00023002"/>
    </source>
</evidence>
<dbReference type="SUPFAM" id="SSF56176">
    <property type="entry name" value="FAD-binding/transporter-associated domain-like"/>
    <property type="match status" value="1"/>
</dbReference>
<evidence type="ECO:0000256" key="2">
    <source>
        <dbReference type="ARBA" id="ARBA00022630"/>
    </source>
</evidence>
<dbReference type="PANTHER" id="PTHR42973">
    <property type="entry name" value="BINDING OXIDOREDUCTASE, PUTATIVE (AFU_ORTHOLOGUE AFUA_1G17690)-RELATED"/>
    <property type="match status" value="1"/>
</dbReference>
<dbReference type="PROSITE" id="PS51387">
    <property type="entry name" value="FAD_PCMH"/>
    <property type="match status" value="1"/>
</dbReference>
<evidence type="ECO:0000256" key="1">
    <source>
        <dbReference type="ARBA" id="ARBA00005466"/>
    </source>
</evidence>
<comment type="similarity">
    <text evidence="1">Belongs to the oxygen-dependent FAD-linked oxidoreductase family.</text>
</comment>
<sequence>MTDCAALSRALPGKVHFPGSPSYTASKTSYFAAFENELSPSCFVQPSNAAEVAVVVRAVKLACANSNQAQLAVRSGGHTAWAGSANINNGVTIDLSNLASITLSPSKKIVSIGVGNKWGDVYETLQAKGVAVAGGRVSKVGVGGLTLGGGLTYFTAASGMVCDNVIAYEVVLASGEVIEVTSASHHDLFIALKGGGSNFGIVTRVDLPTFEQGGMWGGAIFYPNGSYPSLINAFVDFSESTAPDEKATIIVAATYVSAEGPISGEIGISNLYYSTPTPNPPSLQPFSAIQPQLMSTLRNDSLLGFSQEQSAFNSNGARQWFFTTSFKVEKQFMLDIHRFFSETVESLKKQPGFVISMVFHPITPQIIQSSLDKGGNSLGMSVSDGPFVVCLVNTVHSNAESDDLVSTGALKLIKQIEDLSAKRSLVSRYRFYNYGYKSQQIIEGYGPENIAKMKDVSKRYDPSGFFQTIVTGGFKVSAVKL</sequence>
<feature type="domain" description="FAD-binding PCMH-type" evidence="5">
    <location>
        <begin position="36"/>
        <end position="212"/>
    </location>
</feature>
<dbReference type="Pfam" id="PF01565">
    <property type="entry name" value="FAD_binding_4"/>
    <property type="match status" value="1"/>
</dbReference>
<evidence type="ECO:0000256" key="3">
    <source>
        <dbReference type="ARBA" id="ARBA00022827"/>
    </source>
</evidence>
<dbReference type="OrthoDB" id="2151789at2759"/>
<gene>
    <name evidence="6" type="ORF">HYFRA_00010676</name>
</gene>
<proteinExistence type="inferred from homology"/>
<keyword evidence="3" id="KW-0274">FAD</keyword>
<accession>A0A9N9L9V7</accession>
<dbReference type="InterPro" id="IPR016166">
    <property type="entry name" value="FAD-bd_PCMH"/>
</dbReference>
<name>A0A9N9L9V7_9HELO</name>
<dbReference type="Proteomes" id="UP000696280">
    <property type="component" value="Unassembled WGS sequence"/>
</dbReference>
<organism evidence="6 7">
    <name type="scientific">Hymenoscyphus fraxineus</name>
    <dbReference type="NCBI Taxonomy" id="746836"/>
    <lineage>
        <taxon>Eukaryota</taxon>
        <taxon>Fungi</taxon>
        <taxon>Dikarya</taxon>
        <taxon>Ascomycota</taxon>
        <taxon>Pezizomycotina</taxon>
        <taxon>Leotiomycetes</taxon>
        <taxon>Helotiales</taxon>
        <taxon>Helotiaceae</taxon>
        <taxon>Hymenoscyphus</taxon>
    </lineage>
</organism>
<dbReference type="GO" id="GO:0071949">
    <property type="term" value="F:FAD binding"/>
    <property type="evidence" value="ECO:0007669"/>
    <property type="project" value="InterPro"/>
</dbReference>
<comment type="caution">
    <text evidence="6">The sequence shown here is derived from an EMBL/GenBank/DDBJ whole genome shotgun (WGS) entry which is preliminary data.</text>
</comment>
<dbReference type="InterPro" id="IPR006094">
    <property type="entry name" value="Oxid_FAD_bind_N"/>
</dbReference>
<evidence type="ECO:0000313" key="7">
    <source>
        <dbReference type="Proteomes" id="UP000696280"/>
    </source>
</evidence>
<dbReference type="Gene3D" id="3.30.465.10">
    <property type="match status" value="1"/>
</dbReference>
<dbReference type="InterPro" id="IPR016169">
    <property type="entry name" value="FAD-bd_PCMH_sub2"/>
</dbReference>
<keyword evidence="7" id="KW-1185">Reference proteome</keyword>
<dbReference type="AlphaFoldDB" id="A0A9N9L9V7"/>
<evidence type="ECO:0000313" key="6">
    <source>
        <dbReference type="EMBL" id="CAG8960197.1"/>
    </source>
</evidence>
<keyword evidence="2" id="KW-0285">Flavoprotein</keyword>
<protein>
    <recommendedName>
        <fullName evidence="5">FAD-binding PCMH-type domain-containing protein</fullName>
    </recommendedName>
</protein>
<dbReference type="GO" id="GO:0016491">
    <property type="term" value="F:oxidoreductase activity"/>
    <property type="evidence" value="ECO:0007669"/>
    <property type="project" value="UniProtKB-KW"/>
</dbReference>
<dbReference type="PANTHER" id="PTHR42973:SF22">
    <property type="entry name" value="FAD-BINDING PCMH-TYPE DOMAIN-CONTAINING PROTEIN-RELATED"/>
    <property type="match status" value="1"/>
</dbReference>
<keyword evidence="4" id="KW-0560">Oxidoreductase</keyword>
<dbReference type="InterPro" id="IPR036318">
    <property type="entry name" value="FAD-bd_PCMH-like_sf"/>
</dbReference>
<evidence type="ECO:0000259" key="5">
    <source>
        <dbReference type="PROSITE" id="PS51387"/>
    </source>
</evidence>
<dbReference type="EMBL" id="CAJVRL010000096">
    <property type="protein sequence ID" value="CAG8960197.1"/>
    <property type="molecule type" value="Genomic_DNA"/>
</dbReference>
<reference evidence="6" key="1">
    <citation type="submission" date="2021-07" db="EMBL/GenBank/DDBJ databases">
        <authorList>
            <person name="Durling M."/>
        </authorList>
    </citation>
    <scope>NUCLEOTIDE SEQUENCE</scope>
</reference>